<evidence type="ECO:0000259" key="5">
    <source>
        <dbReference type="PROSITE" id="PS50977"/>
    </source>
</evidence>
<dbReference type="PANTHER" id="PTHR30055:SF148">
    <property type="entry name" value="TETR-FAMILY TRANSCRIPTIONAL REGULATOR"/>
    <property type="match status" value="1"/>
</dbReference>
<evidence type="ECO:0000313" key="7">
    <source>
        <dbReference type="Proteomes" id="UP000094008"/>
    </source>
</evidence>
<dbReference type="AlphaFoldDB" id="A0A1A0VJH2"/>
<dbReference type="InterPro" id="IPR036271">
    <property type="entry name" value="Tet_transcr_reg_TetR-rel_C_sf"/>
</dbReference>
<dbReference type="Proteomes" id="UP000094008">
    <property type="component" value="Unassembled WGS sequence"/>
</dbReference>
<proteinExistence type="predicted"/>
<dbReference type="Gene3D" id="1.10.10.60">
    <property type="entry name" value="Homeodomain-like"/>
    <property type="match status" value="1"/>
</dbReference>
<dbReference type="SUPFAM" id="SSF48498">
    <property type="entry name" value="Tetracyclin repressor-like, C-terminal domain"/>
    <property type="match status" value="1"/>
</dbReference>
<reference evidence="7" key="1">
    <citation type="submission" date="2016-06" db="EMBL/GenBank/DDBJ databases">
        <authorList>
            <person name="Sutton G."/>
            <person name="Brinkac L."/>
            <person name="Sanka R."/>
            <person name="Adams M."/>
            <person name="Lau E."/>
            <person name="Mehaffy C."/>
            <person name="Tameris M."/>
            <person name="Hatherill M."/>
            <person name="Hanekom W."/>
            <person name="Mahomed H."/>
            <person name="Mcshane H."/>
        </authorList>
    </citation>
    <scope>NUCLEOTIDE SEQUENCE [LARGE SCALE GENOMIC DNA]</scope>
    <source>
        <strain evidence="7">852002-10433_SCH5171157</strain>
    </source>
</reference>
<feature type="DNA-binding region" description="H-T-H motif" evidence="4">
    <location>
        <begin position="42"/>
        <end position="61"/>
    </location>
</feature>
<dbReference type="InterPro" id="IPR009057">
    <property type="entry name" value="Homeodomain-like_sf"/>
</dbReference>
<dbReference type="RefSeq" id="WP_064886743.1">
    <property type="nucleotide sequence ID" value="NZ_LZSY01000170.1"/>
</dbReference>
<sequence length="205" mass="22241">MVEVADPPPPRSRPGGRAARVKQAVHQAVIDAVSEHGADKVSIPDVSRRAGVRDSSIYRRWGTRENLVLDALLTSSARELPIPDTGSLHTDLTAFGSALGEYLDTPLGRGLVRSLSAVSDSDDVAAAREAFWERRYQMTLPMITRAITRGELPGDVDARQVIELLIAPIHFRSALTRHPVDATYVSELVGRVIQAAQNPHSAVNP</sequence>
<organism evidence="6 7">
    <name type="scientific">Mycolicibacterium peregrinum</name>
    <name type="common">Mycobacterium peregrinum</name>
    <dbReference type="NCBI Taxonomy" id="43304"/>
    <lineage>
        <taxon>Bacteria</taxon>
        <taxon>Bacillati</taxon>
        <taxon>Actinomycetota</taxon>
        <taxon>Actinomycetes</taxon>
        <taxon>Mycobacteriales</taxon>
        <taxon>Mycobacteriaceae</taxon>
        <taxon>Mycolicibacterium</taxon>
    </lineage>
</organism>
<accession>A0A1A0VJH2</accession>
<dbReference type="InterPro" id="IPR011075">
    <property type="entry name" value="TetR_C"/>
</dbReference>
<evidence type="ECO:0000256" key="2">
    <source>
        <dbReference type="ARBA" id="ARBA00023125"/>
    </source>
</evidence>
<comment type="caution">
    <text evidence="6">The sequence shown here is derived from an EMBL/GenBank/DDBJ whole genome shotgun (WGS) entry which is preliminary data.</text>
</comment>
<dbReference type="PANTHER" id="PTHR30055">
    <property type="entry name" value="HTH-TYPE TRANSCRIPTIONAL REGULATOR RUTR"/>
    <property type="match status" value="1"/>
</dbReference>
<dbReference type="Gene3D" id="1.10.357.10">
    <property type="entry name" value="Tetracycline Repressor, domain 2"/>
    <property type="match status" value="1"/>
</dbReference>
<name>A0A1A0VJH2_MYCPR</name>
<dbReference type="GO" id="GO:0000976">
    <property type="term" value="F:transcription cis-regulatory region binding"/>
    <property type="evidence" value="ECO:0007669"/>
    <property type="project" value="TreeGrafter"/>
</dbReference>
<gene>
    <name evidence="6" type="ORF">A5779_07525</name>
</gene>
<dbReference type="EMBL" id="LZSY01000170">
    <property type="protein sequence ID" value="OBB83341.1"/>
    <property type="molecule type" value="Genomic_DNA"/>
</dbReference>
<dbReference type="Pfam" id="PF00440">
    <property type="entry name" value="TetR_N"/>
    <property type="match status" value="1"/>
</dbReference>
<evidence type="ECO:0000256" key="4">
    <source>
        <dbReference type="PROSITE-ProRule" id="PRU00335"/>
    </source>
</evidence>
<dbReference type="InterPro" id="IPR050109">
    <property type="entry name" value="HTH-type_TetR-like_transc_reg"/>
</dbReference>
<evidence type="ECO:0000256" key="1">
    <source>
        <dbReference type="ARBA" id="ARBA00023015"/>
    </source>
</evidence>
<evidence type="ECO:0000313" key="6">
    <source>
        <dbReference type="EMBL" id="OBB83341.1"/>
    </source>
</evidence>
<dbReference type="Pfam" id="PF16859">
    <property type="entry name" value="TetR_C_11"/>
    <property type="match status" value="1"/>
</dbReference>
<keyword evidence="2 4" id="KW-0238">DNA-binding</keyword>
<dbReference type="PROSITE" id="PS50977">
    <property type="entry name" value="HTH_TETR_2"/>
    <property type="match status" value="1"/>
</dbReference>
<feature type="domain" description="HTH tetR-type" evidence="5">
    <location>
        <begin position="19"/>
        <end position="79"/>
    </location>
</feature>
<keyword evidence="3" id="KW-0804">Transcription</keyword>
<dbReference type="InterPro" id="IPR001647">
    <property type="entry name" value="HTH_TetR"/>
</dbReference>
<keyword evidence="1" id="KW-0805">Transcription regulation</keyword>
<evidence type="ECO:0000256" key="3">
    <source>
        <dbReference type="ARBA" id="ARBA00023163"/>
    </source>
</evidence>
<dbReference type="SUPFAM" id="SSF46689">
    <property type="entry name" value="Homeodomain-like"/>
    <property type="match status" value="1"/>
</dbReference>
<protein>
    <submittedName>
        <fullName evidence="6">TetR family transcriptional regulator</fullName>
    </submittedName>
</protein>
<dbReference type="GO" id="GO:0003700">
    <property type="term" value="F:DNA-binding transcription factor activity"/>
    <property type="evidence" value="ECO:0007669"/>
    <property type="project" value="TreeGrafter"/>
</dbReference>